<dbReference type="Pfam" id="PF09834">
    <property type="entry name" value="DUF2061"/>
    <property type="match status" value="1"/>
</dbReference>
<feature type="domain" description="DUF2061" evidence="1">
    <location>
        <begin position="10"/>
        <end position="60"/>
    </location>
</feature>
<dbReference type="EMBL" id="CAEZYE010000028">
    <property type="protein sequence ID" value="CAB4709613.1"/>
    <property type="molecule type" value="Genomic_DNA"/>
</dbReference>
<dbReference type="EMBL" id="CAFBRZ010000002">
    <property type="protein sequence ID" value="CAB5140723.1"/>
    <property type="molecule type" value="Genomic_DNA"/>
</dbReference>
<sequence length="70" mass="8000">MKVTKQRSALKAVSWRAIGTADTFIVSYLITHRPITAASIAGFEVLTKTFLYYLHERGWNNVSWGRINDK</sequence>
<protein>
    <submittedName>
        <fullName evidence="4">Unannotated protein</fullName>
    </submittedName>
</protein>
<gene>
    <name evidence="2" type="ORF">UFOPK2655_00660</name>
    <name evidence="3" type="ORF">UFOPK3077_01125</name>
    <name evidence="4" type="ORF">UFOPK3903_01210</name>
    <name evidence="5" type="ORF">UFOPK4444_00047</name>
</gene>
<name>A0A6J7MRF8_9ZZZZ</name>
<dbReference type="InterPro" id="IPR018638">
    <property type="entry name" value="DUF2061_membrane"/>
</dbReference>
<dbReference type="EMBL" id="CAFBOD010000015">
    <property type="protein sequence ID" value="CAB4981762.1"/>
    <property type="molecule type" value="Genomic_DNA"/>
</dbReference>
<evidence type="ECO:0000259" key="1">
    <source>
        <dbReference type="Pfam" id="PF09834"/>
    </source>
</evidence>
<proteinExistence type="predicted"/>
<evidence type="ECO:0000313" key="3">
    <source>
        <dbReference type="EMBL" id="CAB4810056.1"/>
    </source>
</evidence>
<reference evidence="4" key="1">
    <citation type="submission" date="2020-05" db="EMBL/GenBank/DDBJ databases">
        <authorList>
            <person name="Chiriac C."/>
            <person name="Salcher M."/>
            <person name="Ghai R."/>
            <person name="Kavagutti S V."/>
        </authorList>
    </citation>
    <scope>NUCLEOTIDE SEQUENCE</scope>
</reference>
<dbReference type="EMBL" id="CAFAAS010000013">
    <property type="protein sequence ID" value="CAB4810056.1"/>
    <property type="molecule type" value="Genomic_DNA"/>
</dbReference>
<evidence type="ECO:0000313" key="5">
    <source>
        <dbReference type="EMBL" id="CAB5140723.1"/>
    </source>
</evidence>
<organism evidence="4">
    <name type="scientific">freshwater metagenome</name>
    <dbReference type="NCBI Taxonomy" id="449393"/>
    <lineage>
        <taxon>unclassified sequences</taxon>
        <taxon>metagenomes</taxon>
        <taxon>ecological metagenomes</taxon>
    </lineage>
</organism>
<dbReference type="AlphaFoldDB" id="A0A6J7MRF8"/>
<evidence type="ECO:0000313" key="2">
    <source>
        <dbReference type="EMBL" id="CAB4709613.1"/>
    </source>
</evidence>
<evidence type="ECO:0000313" key="4">
    <source>
        <dbReference type="EMBL" id="CAB4981762.1"/>
    </source>
</evidence>
<accession>A0A6J7MRF8</accession>